<dbReference type="CDD" id="cd00009">
    <property type="entry name" value="AAA"/>
    <property type="match status" value="1"/>
</dbReference>
<evidence type="ECO:0000259" key="2">
    <source>
        <dbReference type="SMART" id="SM00382"/>
    </source>
</evidence>
<dbReference type="SUPFAM" id="SSF47090">
    <property type="entry name" value="PGBD-like"/>
    <property type="match status" value="1"/>
</dbReference>
<dbReference type="InterPro" id="IPR002477">
    <property type="entry name" value="Peptidoglycan-bd-like"/>
</dbReference>
<evidence type="ECO:0000256" key="1">
    <source>
        <dbReference type="SAM" id="Phobius"/>
    </source>
</evidence>
<dbReference type="SUPFAM" id="SSF52540">
    <property type="entry name" value="P-loop containing nucleoside triphosphate hydrolases"/>
    <property type="match status" value="1"/>
</dbReference>
<dbReference type="PANTHER" id="PTHR35894">
    <property type="entry name" value="GENERAL SECRETION PATHWAY PROTEIN A-RELATED"/>
    <property type="match status" value="1"/>
</dbReference>
<dbReference type="GO" id="GO:0016887">
    <property type="term" value="F:ATP hydrolysis activity"/>
    <property type="evidence" value="ECO:0007669"/>
    <property type="project" value="InterPro"/>
</dbReference>
<sequence length="525" mass="59189">MYLDFFNLSKPPFSITPDPAFVYLSENHNESLAHLIYGVTRGGGAGFVQLTGEVGTGKTTLCRLFLQQLPNDTHAALILNPNQSPQELLLAIFREFDLSTYGTGKQLDALVNRLNEQLLSWWEDGENALVIIDEAQNLPQPTLEQLRLLTNLETAEHKLLQIILIGQPELKATMARKDLRQLAQRITTRFHLLPLSRLETVAYIRHRMKVSAASDLTTDKVTSSITQPETVFTQAALYAVYRHSRGVPRLINILCDRALLVAYTRESQRVRYRHVHKARAELNDTPTQLGRRMLTALPVLMGLFALLVWYLFSQNPSPSDARKTNNQTMIAKDPVIDPPPINVSWQRYFKLWDLEAGLFWPHPDCPDTGLTGMACYQKQGNLGQIVSLNTPVILQLKNQSAVLLTALSDTQAVISGRLGEQTISHQALNRHWLGHYRVLWPIAPELIDGTIKQQRQWALSVARLLSEQPSLQEASLTDWIKTFQQQNGLQADGIIGRETQMAMALKAYDGPQLQTLSTRILKDNE</sequence>
<gene>
    <name evidence="3" type="primary">gspA</name>
    <name evidence="3" type="ORF">GCM10011365_13560</name>
</gene>
<keyword evidence="4" id="KW-1185">Reference proteome</keyword>
<protein>
    <submittedName>
        <fullName evidence="3">General secretion pathway protein GspA</fullName>
    </submittedName>
</protein>
<dbReference type="InterPro" id="IPR027417">
    <property type="entry name" value="P-loop_NTPase"/>
</dbReference>
<dbReference type="Gene3D" id="3.40.50.300">
    <property type="entry name" value="P-loop containing nucleotide triphosphate hydrolases"/>
    <property type="match status" value="1"/>
</dbReference>
<dbReference type="SMART" id="SM00382">
    <property type="entry name" value="AAA"/>
    <property type="match status" value="1"/>
</dbReference>
<dbReference type="AlphaFoldDB" id="A0A917CPZ9"/>
<name>A0A917CPZ9_9GAMM</name>
<evidence type="ECO:0000313" key="3">
    <source>
        <dbReference type="EMBL" id="GGF93570.1"/>
    </source>
</evidence>
<feature type="transmembrane region" description="Helical" evidence="1">
    <location>
        <begin position="293"/>
        <end position="312"/>
    </location>
</feature>
<keyword evidence="1" id="KW-1133">Transmembrane helix</keyword>
<dbReference type="RefSeq" id="WP_188364943.1">
    <property type="nucleotide sequence ID" value="NZ_BAABJF010000015.1"/>
</dbReference>
<dbReference type="Proteomes" id="UP000605253">
    <property type="component" value="Unassembled WGS sequence"/>
</dbReference>
<dbReference type="InterPro" id="IPR049945">
    <property type="entry name" value="AAA_22"/>
</dbReference>
<dbReference type="Gene3D" id="3.90.70.10">
    <property type="entry name" value="Cysteine proteinases"/>
    <property type="match status" value="1"/>
</dbReference>
<dbReference type="InterPro" id="IPR036365">
    <property type="entry name" value="PGBD-like_sf"/>
</dbReference>
<proteinExistence type="predicted"/>
<dbReference type="InterPro" id="IPR003593">
    <property type="entry name" value="AAA+_ATPase"/>
</dbReference>
<evidence type="ECO:0000313" key="4">
    <source>
        <dbReference type="Proteomes" id="UP000605253"/>
    </source>
</evidence>
<accession>A0A917CPZ9</accession>
<organism evidence="3 4">
    <name type="scientific">Marinicella pacifica</name>
    <dbReference type="NCBI Taxonomy" id="1171543"/>
    <lineage>
        <taxon>Bacteria</taxon>
        <taxon>Pseudomonadati</taxon>
        <taxon>Pseudomonadota</taxon>
        <taxon>Gammaproteobacteria</taxon>
        <taxon>Lysobacterales</taxon>
        <taxon>Marinicellaceae</taxon>
        <taxon>Marinicella</taxon>
    </lineage>
</organism>
<dbReference type="Pfam" id="PF01471">
    <property type="entry name" value="PG_binding_1"/>
    <property type="match status" value="1"/>
</dbReference>
<feature type="domain" description="AAA+ ATPase" evidence="2">
    <location>
        <begin position="44"/>
        <end position="187"/>
    </location>
</feature>
<reference evidence="3" key="1">
    <citation type="journal article" date="2014" name="Int. J. Syst. Evol. Microbiol.">
        <title>Complete genome sequence of Corynebacterium casei LMG S-19264T (=DSM 44701T), isolated from a smear-ripened cheese.</title>
        <authorList>
            <consortium name="US DOE Joint Genome Institute (JGI-PGF)"/>
            <person name="Walter F."/>
            <person name="Albersmeier A."/>
            <person name="Kalinowski J."/>
            <person name="Ruckert C."/>
        </authorList>
    </citation>
    <scope>NUCLEOTIDE SEQUENCE</scope>
    <source>
        <strain evidence="3">CGMCC 1.12181</strain>
    </source>
</reference>
<dbReference type="PANTHER" id="PTHR35894:SF1">
    <property type="entry name" value="PHOSPHORIBULOKINASE _ URIDINE KINASE FAMILY"/>
    <property type="match status" value="1"/>
</dbReference>
<dbReference type="EMBL" id="BMEO01000004">
    <property type="protein sequence ID" value="GGF93570.1"/>
    <property type="molecule type" value="Genomic_DNA"/>
</dbReference>
<dbReference type="InterPro" id="IPR052026">
    <property type="entry name" value="ExeA_AAA_ATPase_DNA-bind"/>
</dbReference>
<dbReference type="Pfam" id="PF13401">
    <property type="entry name" value="AAA_22"/>
    <property type="match status" value="1"/>
</dbReference>
<reference evidence="3" key="2">
    <citation type="submission" date="2020-09" db="EMBL/GenBank/DDBJ databases">
        <authorList>
            <person name="Sun Q."/>
            <person name="Zhou Y."/>
        </authorList>
    </citation>
    <scope>NUCLEOTIDE SEQUENCE</scope>
    <source>
        <strain evidence="3">CGMCC 1.12181</strain>
    </source>
</reference>
<keyword evidence="1" id="KW-0472">Membrane</keyword>
<comment type="caution">
    <text evidence="3">The sequence shown here is derived from an EMBL/GenBank/DDBJ whole genome shotgun (WGS) entry which is preliminary data.</text>
</comment>
<keyword evidence="1" id="KW-0812">Transmembrane</keyword>